<protein>
    <submittedName>
        <fullName evidence="1">Uncharacterized protein</fullName>
    </submittedName>
</protein>
<name>A0A7U2MZ49_ASPFN</name>
<proteinExistence type="predicted"/>
<dbReference type="Proteomes" id="UP000596276">
    <property type="component" value="Chromosome 8"/>
</dbReference>
<dbReference type="EMBL" id="CP044616">
    <property type="protein sequence ID" value="QRD92543.1"/>
    <property type="molecule type" value="Genomic_DNA"/>
</dbReference>
<organism evidence="1 2">
    <name type="scientific">Aspergillus flavus (strain ATCC 200026 / FGSC A1120 / IAM 13836 / NRRL 3357 / JCM 12722 / SRRC 167)</name>
    <dbReference type="NCBI Taxonomy" id="332952"/>
    <lineage>
        <taxon>Eukaryota</taxon>
        <taxon>Fungi</taxon>
        <taxon>Dikarya</taxon>
        <taxon>Ascomycota</taxon>
        <taxon>Pezizomycotina</taxon>
        <taxon>Eurotiomycetes</taxon>
        <taxon>Eurotiomycetidae</taxon>
        <taxon>Eurotiales</taxon>
        <taxon>Aspergillaceae</taxon>
        <taxon>Aspergillus</taxon>
        <taxon>Aspergillus subgen. Circumdati</taxon>
    </lineage>
</organism>
<evidence type="ECO:0000313" key="2">
    <source>
        <dbReference type="Proteomes" id="UP000596276"/>
    </source>
</evidence>
<dbReference type="AlphaFoldDB" id="A0A7U2MZ49"/>
<sequence length="53" mass="6200">MLSYRTDHAIGQVGWQGLKCSATNDFRQQKRTAQRINKYFLNTLQYNHSLAPE</sequence>
<reference evidence="2" key="1">
    <citation type="journal article" date="2021" name="G3 (Bethesda)">
        <title>Chromosome assembled and annotated genome sequence of Aspergillus flavus NRRL 3357.</title>
        <authorList>
            <person name="Skerker J.M."/>
            <person name="Pianalto K.M."/>
            <person name="Mondo S.J."/>
            <person name="Yang K."/>
            <person name="Arkin A.P."/>
            <person name="Keller N.P."/>
            <person name="Grigoriev I.V."/>
            <person name="Louise Glass N.L."/>
        </authorList>
    </citation>
    <scope>NUCLEOTIDE SEQUENCE [LARGE SCALE GENOMIC DNA]</scope>
    <source>
        <strain evidence="2">ATCC 200026 / FGSC A1120 / IAM 13836 / NRRL 3357 / JCM 12722 / SRRC 167</strain>
    </source>
</reference>
<keyword evidence="2" id="KW-1185">Reference proteome</keyword>
<evidence type="ECO:0000313" key="1">
    <source>
        <dbReference type="EMBL" id="QRD92543.1"/>
    </source>
</evidence>
<gene>
    <name evidence="1" type="ORF">F9C07_12504</name>
</gene>
<dbReference type="VEuPathDB" id="FungiDB:F9C07_12504"/>
<accession>A0A7U2MZ49</accession>